<dbReference type="GO" id="GO:0000977">
    <property type="term" value="F:RNA polymerase II transcription regulatory region sequence-specific DNA binding"/>
    <property type="evidence" value="ECO:0007669"/>
    <property type="project" value="TreeGrafter"/>
</dbReference>
<accession>A0A5A9NZ70</accession>
<organism evidence="13 14">
    <name type="scientific">Triplophysa tibetana</name>
    <dbReference type="NCBI Taxonomy" id="1572043"/>
    <lineage>
        <taxon>Eukaryota</taxon>
        <taxon>Metazoa</taxon>
        <taxon>Chordata</taxon>
        <taxon>Craniata</taxon>
        <taxon>Vertebrata</taxon>
        <taxon>Euteleostomi</taxon>
        <taxon>Actinopterygii</taxon>
        <taxon>Neopterygii</taxon>
        <taxon>Teleostei</taxon>
        <taxon>Ostariophysi</taxon>
        <taxon>Cypriniformes</taxon>
        <taxon>Nemacheilidae</taxon>
        <taxon>Triplophysa</taxon>
    </lineage>
</organism>
<feature type="domain" description="Homeobox" evidence="12">
    <location>
        <begin position="157"/>
        <end position="217"/>
    </location>
</feature>
<comment type="subcellular location">
    <subcellularLocation>
        <location evidence="1 9 10">Nucleus</location>
    </subcellularLocation>
</comment>
<dbReference type="InterPro" id="IPR001356">
    <property type="entry name" value="HD"/>
</dbReference>
<proteinExistence type="inferred from homology"/>
<evidence type="ECO:0000256" key="4">
    <source>
        <dbReference type="ARBA" id="ARBA00023015"/>
    </source>
</evidence>
<feature type="region of interest" description="Disordered" evidence="11">
    <location>
        <begin position="1"/>
        <end position="31"/>
    </location>
</feature>
<dbReference type="Pfam" id="PF00046">
    <property type="entry name" value="Homeodomain"/>
    <property type="match status" value="1"/>
</dbReference>
<evidence type="ECO:0000256" key="5">
    <source>
        <dbReference type="ARBA" id="ARBA00023125"/>
    </source>
</evidence>
<feature type="compositionally biased region" description="Polar residues" evidence="11">
    <location>
        <begin position="8"/>
        <end position="20"/>
    </location>
</feature>
<dbReference type="CDD" id="cd00086">
    <property type="entry name" value="homeodomain"/>
    <property type="match status" value="1"/>
</dbReference>
<reference evidence="13 14" key="1">
    <citation type="journal article" date="2019" name="Mol. Ecol. Resour.">
        <title>Chromosome-level genome assembly of Triplophysa tibetana, a fish adapted to the harsh high-altitude environment of the Tibetan Plateau.</title>
        <authorList>
            <person name="Yang X."/>
            <person name="Liu H."/>
            <person name="Ma Z."/>
            <person name="Zou Y."/>
            <person name="Zou M."/>
            <person name="Mao Y."/>
            <person name="Li X."/>
            <person name="Wang H."/>
            <person name="Chen T."/>
            <person name="Wang W."/>
            <person name="Yang R."/>
        </authorList>
    </citation>
    <scope>NUCLEOTIDE SEQUENCE [LARGE SCALE GENOMIC DNA]</scope>
    <source>
        <strain evidence="13">TTIB1903HZAU</strain>
        <tissue evidence="13">Muscle</tissue>
    </source>
</reference>
<feature type="DNA-binding region" description="Homeobox" evidence="9">
    <location>
        <begin position="159"/>
        <end position="218"/>
    </location>
</feature>
<dbReference type="AlphaFoldDB" id="A0A5A9NZ70"/>
<dbReference type="SUPFAM" id="SSF46689">
    <property type="entry name" value="Homeodomain-like"/>
    <property type="match status" value="1"/>
</dbReference>
<evidence type="ECO:0000259" key="12">
    <source>
        <dbReference type="PROSITE" id="PS50071"/>
    </source>
</evidence>
<dbReference type="PROSITE" id="PS50071">
    <property type="entry name" value="HOMEOBOX_2"/>
    <property type="match status" value="1"/>
</dbReference>
<name>A0A5A9NZ70_9TELE</name>
<evidence type="ECO:0000313" key="13">
    <source>
        <dbReference type="EMBL" id="KAA0714039.1"/>
    </source>
</evidence>
<keyword evidence="8 9" id="KW-0539">Nucleus</keyword>
<dbReference type="GO" id="GO:0000981">
    <property type="term" value="F:DNA-binding transcription factor activity, RNA polymerase II-specific"/>
    <property type="evidence" value="ECO:0007669"/>
    <property type="project" value="InterPro"/>
</dbReference>
<evidence type="ECO:0000256" key="8">
    <source>
        <dbReference type="ARBA" id="ARBA00023242"/>
    </source>
</evidence>
<dbReference type="PROSITE" id="PS00027">
    <property type="entry name" value="HOMEOBOX_1"/>
    <property type="match status" value="1"/>
</dbReference>
<evidence type="ECO:0000313" key="14">
    <source>
        <dbReference type="Proteomes" id="UP000324632"/>
    </source>
</evidence>
<keyword evidence="3" id="KW-0217">Developmental protein</keyword>
<keyword evidence="5 9" id="KW-0238">DNA-binding</keyword>
<evidence type="ECO:0000256" key="2">
    <source>
        <dbReference type="ARBA" id="ARBA00005733"/>
    </source>
</evidence>
<dbReference type="GO" id="GO:0005634">
    <property type="term" value="C:nucleus"/>
    <property type="evidence" value="ECO:0007669"/>
    <property type="project" value="UniProtKB-SubCell"/>
</dbReference>
<sequence length="330" mass="36734">METERCLSFSSPSNRITPENSPGLEHNSGSFFQCDDLQKSPHLPLPHRHEFYNAQSMGRYADSGPADFTHCVSTTTPRASPVKQSKYLDNMSQDKKTSSISDKNSSFYDSNADGDKSLSKPLGYPALDSECCGKLKEPLSGLPGDSIADSIDLSGKNKKRRNRTTFSTFQLEELEKVFQKTHYPDVYAREQLALRTELTEARVQVWFQNRRAKWRKRERYGKMQEVRNHFAATYDISLLPRSDTYQMQNNLWPGSAGTGSAGGTSTGCVLGPENMASSCMTPYPHAHGNLPGLMGAHSFEPGQESEYKPSGLVALRMKTKDPGSLLSWPT</sequence>
<dbReference type="Proteomes" id="UP000324632">
    <property type="component" value="Chromosome 12"/>
</dbReference>
<comment type="similarity">
    <text evidence="2">Belongs to the paired homeobox family.</text>
</comment>
<dbReference type="Gene3D" id="1.10.10.60">
    <property type="entry name" value="Homeodomain-like"/>
    <property type="match status" value="1"/>
</dbReference>
<keyword evidence="6 9" id="KW-0371">Homeobox</keyword>
<evidence type="ECO:0000256" key="6">
    <source>
        <dbReference type="ARBA" id="ARBA00023155"/>
    </source>
</evidence>
<gene>
    <name evidence="13" type="ORF">E1301_Tti017506</name>
</gene>
<dbReference type="InterPro" id="IPR009057">
    <property type="entry name" value="Homeodomain-like_sf"/>
</dbReference>
<protein>
    <submittedName>
        <fullName evidence="13">Homeobox protein aristaless-like 3</fullName>
    </submittedName>
</protein>
<keyword evidence="4" id="KW-0805">Transcription regulation</keyword>
<dbReference type="InterPro" id="IPR050649">
    <property type="entry name" value="Paired_Homeobox_TFs"/>
</dbReference>
<evidence type="ECO:0000256" key="1">
    <source>
        <dbReference type="ARBA" id="ARBA00004123"/>
    </source>
</evidence>
<dbReference type="PANTHER" id="PTHR24329">
    <property type="entry name" value="HOMEOBOX PROTEIN ARISTALESS"/>
    <property type="match status" value="1"/>
</dbReference>
<dbReference type="InterPro" id="IPR017970">
    <property type="entry name" value="Homeobox_CS"/>
</dbReference>
<keyword evidence="14" id="KW-1185">Reference proteome</keyword>
<dbReference type="EMBL" id="SOYY01000012">
    <property type="protein sequence ID" value="KAA0714039.1"/>
    <property type="molecule type" value="Genomic_DNA"/>
</dbReference>
<dbReference type="FunFam" id="1.10.10.60:FF:000093">
    <property type="entry name" value="ALX homeobox protein 1"/>
    <property type="match status" value="1"/>
</dbReference>
<keyword evidence="7" id="KW-0804">Transcription</keyword>
<feature type="compositionally biased region" description="Polar residues" evidence="11">
    <location>
        <begin position="98"/>
        <end position="109"/>
    </location>
</feature>
<evidence type="ECO:0000256" key="3">
    <source>
        <dbReference type="ARBA" id="ARBA00022473"/>
    </source>
</evidence>
<evidence type="ECO:0000256" key="7">
    <source>
        <dbReference type="ARBA" id="ARBA00023163"/>
    </source>
</evidence>
<evidence type="ECO:0000256" key="10">
    <source>
        <dbReference type="RuleBase" id="RU000682"/>
    </source>
</evidence>
<comment type="caution">
    <text evidence="13">The sequence shown here is derived from an EMBL/GenBank/DDBJ whole genome shotgun (WGS) entry which is preliminary data.</text>
</comment>
<dbReference type="PANTHER" id="PTHR24329:SF578">
    <property type="entry name" value="HOMEOBOX PROTEIN ARISTALESS-LIKE 3"/>
    <property type="match status" value="1"/>
</dbReference>
<feature type="region of interest" description="Disordered" evidence="11">
    <location>
        <begin position="71"/>
        <end position="114"/>
    </location>
</feature>
<dbReference type="SMART" id="SM00389">
    <property type="entry name" value="HOX"/>
    <property type="match status" value="1"/>
</dbReference>
<evidence type="ECO:0000256" key="9">
    <source>
        <dbReference type="PROSITE-ProRule" id="PRU00108"/>
    </source>
</evidence>
<evidence type="ECO:0000256" key="11">
    <source>
        <dbReference type="SAM" id="MobiDB-lite"/>
    </source>
</evidence>